<accession>A0AAW2IB86</accession>
<organism evidence="1">
    <name type="scientific">Menopon gallinae</name>
    <name type="common">poultry shaft louse</name>
    <dbReference type="NCBI Taxonomy" id="328185"/>
    <lineage>
        <taxon>Eukaryota</taxon>
        <taxon>Metazoa</taxon>
        <taxon>Ecdysozoa</taxon>
        <taxon>Arthropoda</taxon>
        <taxon>Hexapoda</taxon>
        <taxon>Insecta</taxon>
        <taxon>Pterygota</taxon>
        <taxon>Neoptera</taxon>
        <taxon>Paraneoptera</taxon>
        <taxon>Psocodea</taxon>
        <taxon>Troctomorpha</taxon>
        <taxon>Phthiraptera</taxon>
        <taxon>Amblycera</taxon>
        <taxon>Menoponidae</taxon>
        <taxon>Menopon</taxon>
    </lineage>
</organism>
<proteinExistence type="predicted"/>
<sequence length="108" mass="12693">MTMVRTRWSENFRVSCRRKSKDPTLMDRLAKKRPEDKDFQVTNPKIVERVQNKKWCDQQTTTNTKHHTSAQYKPSDRTVMATKPDILIEVDIDTEKHLKYQNEGGSGI</sequence>
<protein>
    <submittedName>
        <fullName evidence="1">Uncharacterized protein</fullName>
    </submittedName>
</protein>
<comment type="caution">
    <text evidence="1">The sequence shown here is derived from an EMBL/GenBank/DDBJ whole genome shotgun (WGS) entry which is preliminary data.</text>
</comment>
<reference evidence="1" key="1">
    <citation type="journal article" date="2024" name="Gigascience">
        <title>Chromosome-level genome of the poultry shaft louse Menopon gallinae provides insight into the host-switching and adaptive evolution of parasitic lice.</title>
        <authorList>
            <person name="Xu Y."/>
            <person name="Ma L."/>
            <person name="Liu S."/>
            <person name="Liang Y."/>
            <person name="Liu Q."/>
            <person name="He Z."/>
            <person name="Tian L."/>
            <person name="Duan Y."/>
            <person name="Cai W."/>
            <person name="Li H."/>
            <person name="Song F."/>
        </authorList>
    </citation>
    <scope>NUCLEOTIDE SEQUENCE</scope>
    <source>
        <strain evidence="1">Cailab_2023a</strain>
    </source>
</reference>
<name>A0AAW2IB86_9NEOP</name>
<dbReference type="EMBL" id="JARGDH010000001">
    <property type="protein sequence ID" value="KAL0279464.1"/>
    <property type="molecule type" value="Genomic_DNA"/>
</dbReference>
<evidence type="ECO:0000313" key="1">
    <source>
        <dbReference type="EMBL" id="KAL0279464.1"/>
    </source>
</evidence>
<gene>
    <name evidence="1" type="ORF">PYX00_001013</name>
</gene>
<dbReference type="AlphaFoldDB" id="A0AAW2IB86"/>